<dbReference type="Gene3D" id="3.40.50.2300">
    <property type="match status" value="2"/>
</dbReference>
<dbReference type="InterPro" id="IPR007443">
    <property type="entry name" value="LpoA"/>
</dbReference>
<dbReference type="InterPro" id="IPR028082">
    <property type="entry name" value="Peripla_BP_I"/>
</dbReference>
<dbReference type="PANTHER" id="PTHR38038:SF1">
    <property type="entry name" value="PENICILLIN-BINDING PROTEIN ACTIVATOR LPOA"/>
    <property type="match status" value="1"/>
</dbReference>
<evidence type="ECO:0008006" key="4">
    <source>
        <dbReference type="Google" id="ProtNLM"/>
    </source>
</evidence>
<dbReference type="GO" id="GO:0031241">
    <property type="term" value="C:periplasmic side of cell outer membrane"/>
    <property type="evidence" value="ECO:0007669"/>
    <property type="project" value="TreeGrafter"/>
</dbReference>
<evidence type="ECO:0000313" key="2">
    <source>
        <dbReference type="EMBL" id="RUO45352.1"/>
    </source>
</evidence>
<dbReference type="GO" id="GO:0030234">
    <property type="term" value="F:enzyme regulator activity"/>
    <property type="evidence" value="ECO:0007669"/>
    <property type="project" value="TreeGrafter"/>
</dbReference>
<evidence type="ECO:0000313" key="3">
    <source>
        <dbReference type="Proteomes" id="UP000286680"/>
    </source>
</evidence>
<dbReference type="EMBL" id="PIPS01000001">
    <property type="protein sequence ID" value="RUO45352.1"/>
    <property type="molecule type" value="Genomic_DNA"/>
</dbReference>
<dbReference type="Gene3D" id="1.25.40.650">
    <property type="match status" value="1"/>
</dbReference>
<protein>
    <recommendedName>
        <fullName evidence="4">Penicillin-binding protein activator LpoA</fullName>
    </recommendedName>
</protein>
<keyword evidence="3" id="KW-1185">Reference proteome</keyword>
<reference evidence="3" key="1">
    <citation type="journal article" date="2018" name="Front. Microbiol.">
        <title>Genome-Based Analysis Reveals the Taxonomy and Diversity of the Family Idiomarinaceae.</title>
        <authorList>
            <person name="Liu Y."/>
            <person name="Lai Q."/>
            <person name="Shao Z."/>
        </authorList>
    </citation>
    <scope>NUCLEOTIDE SEQUENCE [LARGE SCALE GENOMIC DNA]</scope>
    <source>
        <strain evidence="3">SN-14</strain>
    </source>
</reference>
<dbReference type="Proteomes" id="UP000286680">
    <property type="component" value="Unassembled WGS sequence"/>
</dbReference>
<comment type="caution">
    <text evidence="2">The sequence shown here is derived from an EMBL/GenBank/DDBJ whole genome shotgun (WGS) entry which is preliminary data.</text>
</comment>
<accession>A0AA94EGD4</accession>
<dbReference type="AlphaFoldDB" id="A0AA94EGD4"/>
<dbReference type="SUPFAM" id="SSF53822">
    <property type="entry name" value="Periplasmic binding protein-like I"/>
    <property type="match status" value="1"/>
</dbReference>
<organism evidence="2 3">
    <name type="scientific">Idiomarina aquatica</name>
    <dbReference type="NCBI Taxonomy" id="1327752"/>
    <lineage>
        <taxon>Bacteria</taxon>
        <taxon>Pseudomonadati</taxon>
        <taxon>Pseudomonadota</taxon>
        <taxon>Gammaproteobacteria</taxon>
        <taxon>Alteromonadales</taxon>
        <taxon>Idiomarinaceae</taxon>
        <taxon>Idiomarina</taxon>
    </lineage>
</organism>
<dbReference type="Pfam" id="PF04348">
    <property type="entry name" value="LppC"/>
    <property type="match status" value="1"/>
</dbReference>
<gene>
    <name evidence="2" type="ORF">CWE23_04920</name>
</gene>
<name>A0AA94EGD4_9GAMM</name>
<evidence type="ECO:0000256" key="1">
    <source>
        <dbReference type="ARBA" id="ARBA00023136"/>
    </source>
</evidence>
<keyword evidence="1" id="KW-0472">Membrane</keyword>
<proteinExistence type="predicted"/>
<dbReference type="GO" id="GO:0009252">
    <property type="term" value="P:peptidoglycan biosynthetic process"/>
    <property type="evidence" value="ECO:0007669"/>
    <property type="project" value="TreeGrafter"/>
</dbReference>
<dbReference type="PANTHER" id="PTHR38038">
    <property type="entry name" value="PENICILLIN-BINDING PROTEIN ACTIVATOR LPOA"/>
    <property type="match status" value="1"/>
</dbReference>
<dbReference type="CDD" id="cd06339">
    <property type="entry name" value="PBP1_YraM_LppC_lipoprotein-like"/>
    <property type="match status" value="1"/>
</dbReference>
<sequence>MRAGIAMLSTVLLTQCSSVEQPSSVPPATAPDNGNEVLTDTVKSQRSAAEWLADAREADSTAQQQTLLIHAALAFQNDEQWQQSAAILSQISPRQLTPSAYPLFRLAQAQWLAQQQQWQQVSTTLEPIAQRFQQRRLRLQALNLLALSYAQQNQYWQAVVRQIEAEQYHGEATAQQSRDAIWRYLRQVPAAQLPQQRPSNSTIAGWWRLAKLFHDSQQQSIDLAEGFARWQSSYPDHLANGLVTEWQQQSWQTPQQVIALLPLSGRYQAQGIAVRDGLLMAAAEQQQDITFIDTNRTDIEQQAAQIVESGVTHVIGPLLKDNVEAWLKRPLSGVFHLMLNESDGVLSTVPTNTIIQFALAPEDEAHQAAEYLASQSQQAPLIFAANSGSSRRMVENFQQRLQQVSDHSATVGWYAEQEQMQPVVEELLGISASKQRIREVKIAAGKIIVDEQERSRADVDSVYLPGNLAQVRLLKPFIDVNLSPFAPPLTVYASSSVHERSNRGGDSDLSGVQFSDSPFLIGAHQQSSALEQWLELRSDMSFNEARLLAMGHDSLYLVSKAQALNVFPGAQWSGFNGRLSIAFNRVQRELDWAIFKEQAIQPLK</sequence>